<evidence type="ECO:0000259" key="1">
    <source>
        <dbReference type="Pfam" id="PF14764"/>
    </source>
</evidence>
<name>A0A2K3K6E2_TRIPR</name>
<dbReference type="ExpressionAtlas" id="A0A2K3K6E2">
    <property type="expression patterns" value="baseline"/>
</dbReference>
<proteinExistence type="predicted"/>
<reference evidence="2 3" key="1">
    <citation type="journal article" date="2014" name="Am. J. Bot.">
        <title>Genome assembly and annotation for red clover (Trifolium pratense; Fabaceae).</title>
        <authorList>
            <person name="Istvanek J."/>
            <person name="Jaros M."/>
            <person name="Krenek A."/>
            <person name="Repkova J."/>
        </authorList>
    </citation>
    <scope>NUCLEOTIDE SEQUENCE [LARGE SCALE GENOMIC DNA]</scope>
    <source>
        <strain evidence="3">cv. Tatra</strain>
        <tissue evidence="2">Young leaves</tissue>
    </source>
</reference>
<sequence>MSERDAGWDFHLRTLSISARDSNIANDPASDPSLLQSIKKLHELCKAENNEDLVARVYPQINKIFQRAVASLSQSQTSNGLLLLAILQFYLDFGEVVLHDADPSLRTFFRSCLSR</sequence>
<reference evidence="2 3" key="2">
    <citation type="journal article" date="2017" name="Front. Plant Sci.">
        <title>Gene Classification and Mining of Molecular Markers Useful in Red Clover (Trifolium pratense) Breeding.</title>
        <authorList>
            <person name="Istvanek J."/>
            <person name="Dluhosova J."/>
            <person name="Dluhos P."/>
            <person name="Patkova L."/>
            <person name="Nedelnik J."/>
            <person name="Repkova J."/>
        </authorList>
    </citation>
    <scope>NUCLEOTIDE SEQUENCE [LARGE SCALE GENOMIC DNA]</scope>
    <source>
        <strain evidence="3">cv. Tatra</strain>
        <tissue evidence="2">Young leaves</tissue>
    </source>
</reference>
<dbReference type="STRING" id="57577.A0A2K3K6E2"/>
<comment type="caution">
    <text evidence="2">The sequence shown here is derived from an EMBL/GenBank/DDBJ whole genome shotgun (WGS) entry which is preliminary data.</text>
</comment>
<feature type="domain" description="AP-5 complex subunit zeta-1 ARM repeats" evidence="1">
    <location>
        <begin position="30"/>
        <end position="115"/>
    </location>
</feature>
<accession>A0A2K3K6E2</accession>
<evidence type="ECO:0000313" key="2">
    <source>
        <dbReference type="EMBL" id="PNX61860.1"/>
    </source>
</evidence>
<evidence type="ECO:0000313" key="3">
    <source>
        <dbReference type="Proteomes" id="UP000236291"/>
    </source>
</evidence>
<dbReference type="PANTHER" id="PTHR47885:SF1">
    <property type="entry name" value="AP-5 COMPLEX SUBUNIT ZETA-1"/>
    <property type="match status" value="1"/>
</dbReference>
<protein>
    <submittedName>
        <fullName evidence="2">Ap-5 complex subunit zeta-1-like protein</fullName>
    </submittedName>
</protein>
<dbReference type="Proteomes" id="UP000236291">
    <property type="component" value="Unassembled WGS sequence"/>
</dbReference>
<organism evidence="2 3">
    <name type="scientific">Trifolium pratense</name>
    <name type="common">Red clover</name>
    <dbReference type="NCBI Taxonomy" id="57577"/>
    <lineage>
        <taxon>Eukaryota</taxon>
        <taxon>Viridiplantae</taxon>
        <taxon>Streptophyta</taxon>
        <taxon>Embryophyta</taxon>
        <taxon>Tracheophyta</taxon>
        <taxon>Spermatophyta</taxon>
        <taxon>Magnoliopsida</taxon>
        <taxon>eudicotyledons</taxon>
        <taxon>Gunneridae</taxon>
        <taxon>Pentapetalae</taxon>
        <taxon>rosids</taxon>
        <taxon>fabids</taxon>
        <taxon>Fabales</taxon>
        <taxon>Fabaceae</taxon>
        <taxon>Papilionoideae</taxon>
        <taxon>50 kb inversion clade</taxon>
        <taxon>NPAAA clade</taxon>
        <taxon>Hologalegina</taxon>
        <taxon>IRL clade</taxon>
        <taxon>Trifolieae</taxon>
        <taxon>Trifolium</taxon>
    </lineage>
</organism>
<gene>
    <name evidence="2" type="ORF">L195_g052673</name>
</gene>
<dbReference type="AlphaFoldDB" id="A0A2K3K6E2"/>
<dbReference type="Pfam" id="PF14764">
    <property type="entry name" value="SPG48"/>
    <property type="match status" value="1"/>
</dbReference>
<dbReference type="InterPro" id="IPR055450">
    <property type="entry name" value="AP5Z1_ARM"/>
</dbReference>
<dbReference type="EMBL" id="ASHM01086262">
    <property type="protein sequence ID" value="PNX61860.1"/>
    <property type="molecule type" value="Genomic_DNA"/>
</dbReference>
<dbReference type="PANTHER" id="PTHR47885">
    <property type="entry name" value="AP-5 COMPLEX SUBUNIT ZETA-1"/>
    <property type="match status" value="1"/>
</dbReference>